<dbReference type="Gene3D" id="3.90.1410.10">
    <property type="entry name" value="set domain protein methyltransferase, domain 1"/>
    <property type="match status" value="1"/>
</dbReference>
<sequence length="409" mass="43846">MDSKGQNTLAFIEWATRGSAGPAATSRVHLAGCLSDASDRALKAAQDSPAGSVLVSVPWGLALSSESALERLRGLEKGGAGLLPGGISSLTALLSESADNELLPPACAWVLLLALHLLCELRDPHCRWAGYVRLLPAPPGSLVAAVCSDGPPASDLLLFSAEELVQLQNAELAASVKRERLRLARLHSHLFRQPGPGSLGREPAVSLESFVWAHCLVRSRALDLTADQGGFHERCMLPLIDMCNHDSNDTTCRLRVRLTPFGQPRAVDLVAARDLVEGEPLTLNYGERPMRDLLRGYGFTPERAAVTDPSEVFEELGAGCQALTVQGSGKGRMFSLAEVRILPERGADPLLELADAATLCFEVRDDYTCLPDQARGPVCVAFPARELPVGHNWQEQAAHVMRTLSSSAT</sequence>
<dbReference type="PANTHER" id="PTHR13271:SF137">
    <property type="entry name" value="SET DOMAIN-CONTAINING PROTEIN"/>
    <property type="match status" value="1"/>
</dbReference>
<gene>
    <name evidence="1" type="ORF">WJX75_001293</name>
</gene>
<dbReference type="InterPro" id="IPR046341">
    <property type="entry name" value="SET_dom_sf"/>
</dbReference>
<proteinExistence type="predicted"/>
<reference evidence="1 2" key="1">
    <citation type="journal article" date="2024" name="Nat. Commun.">
        <title>Phylogenomics reveals the evolutionary origins of lichenization in chlorophyte algae.</title>
        <authorList>
            <person name="Puginier C."/>
            <person name="Libourel C."/>
            <person name="Otte J."/>
            <person name="Skaloud P."/>
            <person name="Haon M."/>
            <person name="Grisel S."/>
            <person name="Petersen M."/>
            <person name="Berrin J.G."/>
            <person name="Delaux P.M."/>
            <person name="Dal Grande F."/>
            <person name="Keller J."/>
        </authorList>
    </citation>
    <scope>NUCLEOTIDE SEQUENCE [LARGE SCALE GENOMIC DNA]</scope>
    <source>
        <strain evidence="1 2">SAG 216-7</strain>
    </source>
</reference>
<accession>A0ABR2YT64</accession>
<name>A0ABR2YT64_9CHLO</name>
<dbReference type="Proteomes" id="UP001491310">
    <property type="component" value="Unassembled WGS sequence"/>
</dbReference>
<keyword evidence="2" id="KW-1185">Reference proteome</keyword>
<protein>
    <recommendedName>
        <fullName evidence="3">SET domain-containing protein</fullName>
    </recommendedName>
</protein>
<dbReference type="EMBL" id="JALJOT010000005">
    <property type="protein sequence ID" value="KAK9914851.1"/>
    <property type="molecule type" value="Genomic_DNA"/>
</dbReference>
<evidence type="ECO:0000313" key="2">
    <source>
        <dbReference type="Proteomes" id="UP001491310"/>
    </source>
</evidence>
<dbReference type="PANTHER" id="PTHR13271">
    <property type="entry name" value="UNCHARACTERIZED PUTATIVE METHYLTRANSFERASE"/>
    <property type="match status" value="1"/>
</dbReference>
<dbReference type="CDD" id="cd10527">
    <property type="entry name" value="SET_LSMT"/>
    <property type="match status" value="1"/>
</dbReference>
<comment type="caution">
    <text evidence="1">The sequence shown here is derived from an EMBL/GenBank/DDBJ whole genome shotgun (WGS) entry which is preliminary data.</text>
</comment>
<dbReference type="SUPFAM" id="SSF82199">
    <property type="entry name" value="SET domain"/>
    <property type="match status" value="1"/>
</dbReference>
<organism evidence="1 2">
    <name type="scientific">Coccomyxa subellipsoidea</name>
    <dbReference type="NCBI Taxonomy" id="248742"/>
    <lineage>
        <taxon>Eukaryota</taxon>
        <taxon>Viridiplantae</taxon>
        <taxon>Chlorophyta</taxon>
        <taxon>core chlorophytes</taxon>
        <taxon>Trebouxiophyceae</taxon>
        <taxon>Trebouxiophyceae incertae sedis</taxon>
        <taxon>Coccomyxaceae</taxon>
        <taxon>Coccomyxa</taxon>
    </lineage>
</organism>
<evidence type="ECO:0000313" key="1">
    <source>
        <dbReference type="EMBL" id="KAK9914851.1"/>
    </source>
</evidence>
<evidence type="ECO:0008006" key="3">
    <source>
        <dbReference type="Google" id="ProtNLM"/>
    </source>
</evidence>
<dbReference type="InterPro" id="IPR050600">
    <property type="entry name" value="SETD3_SETD6_MTase"/>
</dbReference>